<comment type="caution">
    <text evidence="6">The sequence shown here is derived from an EMBL/GenBank/DDBJ whole genome shotgun (WGS) entry which is preliminary data.</text>
</comment>
<reference evidence="7" key="1">
    <citation type="journal article" date="2019" name="Int. J. Syst. Evol. Microbiol.">
        <title>The Global Catalogue of Microorganisms (GCM) 10K type strain sequencing project: providing services to taxonomists for standard genome sequencing and annotation.</title>
        <authorList>
            <consortium name="The Broad Institute Genomics Platform"/>
            <consortium name="The Broad Institute Genome Sequencing Center for Infectious Disease"/>
            <person name="Wu L."/>
            <person name="Ma J."/>
        </authorList>
    </citation>
    <scope>NUCLEOTIDE SEQUENCE [LARGE SCALE GENOMIC DNA]</scope>
    <source>
        <strain evidence="7">JCM 11590</strain>
    </source>
</reference>
<dbReference type="InterPro" id="IPR000673">
    <property type="entry name" value="Sig_transdc_resp-reg_Me-estase"/>
</dbReference>
<gene>
    <name evidence="6" type="primary">chpB</name>
    <name evidence="6" type="ORF">GCM10009083_19260</name>
</gene>
<keyword evidence="4" id="KW-0145">Chemotaxis</keyword>
<feature type="domain" description="CheB-type methylesterase" evidence="5">
    <location>
        <begin position="122"/>
        <end position="312"/>
    </location>
</feature>
<feature type="active site" evidence="4">
    <location>
        <position position="161"/>
    </location>
</feature>
<accession>A0ABQ2CQP7</accession>
<dbReference type="RefSeq" id="WP_188636432.1">
    <property type="nucleotide sequence ID" value="NZ_BMNN01000004.1"/>
</dbReference>
<feature type="active site" evidence="4">
    <location>
        <position position="254"/>
    </location>
</feature>
<dbReference type="SUPFAM" id="SSF52738">
    <property type="entry name" value="Methylesterase CheB, C-terminal domain"/>
    <property type="match status" value="1"/>
</dbReference>
<feature type="active site" evidence="4">
    <location>
        <position position="134"/>
    </location>
</feature>
<evidence type="ECO:0000256" key="2">
    <source>
        <dbReference type="ARBA" id="ARBA00039140"/>
    </source>
</evidence>
<dbReference type="InterPro" id="IPR035909">
    <property type="entry name" value="CheB_C"/>
</dbReference>
<dbReference type="Proteomes" id="UP000633263">
    <property type="component" value="Unassembled WGS sequence"/>
</dbReference>
<dbReference type="EMBL" id="BMNN01000004">
    <property type="protein sequence ID" value="GGJ02532.1"/>
    <property type="molecule type" value="Genomic_DNA"/>
</dbReference>
<dbReference type="Gene3D" id="3.40.50.180">
    <property type="entry name" value="Methylesterase CheB, C-terminal domain"/>
    <property type="match status" value="1"/>
</dbReference>
<sequence>MTEIAAPAVALLVACDDRRRSLSETVRRLGYAVVFDAPPLRLGPPQLAEVATDLWLLDMEEDSALVDWLLEHSDVPVLLGNDEIPAQRDEDFPRWQRRLLGKLSKLAGAPAGVPQLAPAVAPEPACCVWLLGASLGGPAAVKRFLDLLPDSLPVAFVYAQHIDAGFEHQLPRILGRENGWRILNCEEGARLQPGEVLVAPISRALSFDAGKRICLQEGGWSGAYQPAIGMLLDEVAAAFAPHCGAIIFSGMGEDGVDACGRLRRQGMQVWTQSADSSACATMPEAVQRAGYSCLQGSPEELAMAMRQWLEQERPAPQ</sequence>
<organism evidence="6 7">
    <name type="scientific">Halopseudomonas pertucinogena</name>
    <dbReference type="NCBI Taxonomy" id="86175"/>
    <lineage>
        <taxon>Bacteria</taxon>
        <taxon>Pseudomonadati</taxon>
        <taxon>Pseudomonadota</taxon>
        <taxon>Gammaproteobacteria</taxon>
        <taxon>Pseudomonadales</taxon>
        <taxon>Pseudomonadaceae</taxon>
        <taxon>Halopseudomonas</taxon>
    </lineage>
</organism>
<protein>
    <recommendedName>
        <fullName evidence="2">protein-glutamate methylesterase</fullName>
        <ecNumber evidence="2">3.1.1.61</ecNumber>
    </recommendedName>
</protein>
<keyword evidence="1 4" id="KW-0378">Hydrolase</keyword>
<name>A0ABQ2CQP7_9GAMM</name>
<dbReference type="Pfam" id="PF01339">
    <property type="entry name" value="CheB_methylest"/>
    <property type="match status" value="1"/>
</dbReference>
<comment type="catalytic activity">
    <reaction evidence="3">
        <text>[protein]-L-glutamate 5-O-methyl ester + H2O = L-glutamyl-[protein] + methanol + H(+)</text>
        <dbReference type="Rhea" id="RHEA:23236"/>
        <dbReference type="Rhea" id="RHEA-COMP:10208"/>
        <dbReference type="Rhea" id="RHEA-COMP:10311"/>
        <dbReference type="ChEBI" id="CHEBI:15377"/>
        <dbReference type="ChEBI" id="CHEBI:15378"/>
        <dbReference type="ChEBI" id="CHEBI:17790"/>
        <dbReference type="ChEBI" id="CHEBI:29973"/>
        <dbReference type="ChEBI" id="CHEBI:82795"/>
        <dbReference type="EC" id="3.1.1.61"/>
    </reaction>
</comment>
<evidence type="ECO:0000256" key="1">
    <source>
        <dbReference type="ARBA" id="ARBA00022801"/>
    </source>
</evidence>
<proteinExistence type="predicted"/>
<evidence type="ECO:0000256" key="4">
    <source>
        <dbReference type="PROSITE-ProRule" id="PRU00050"/>
    </source>
</evidence>
<dbReference type="PROSITE" id="PS50122">
    <property type="entry name" value="CHEB"/>
    <property type="match status" value="1"/>
</dbReference>
<dbReference type="PANTHER" id="PTHR42872">
    <property type="entry name" value="PROTEIN-GLUTAMATE METHYLESTERASE/PROTEIN-GLUTAMINE GLUTAMINASE"/>
    <property type="match status" value="1"/>
</dbReference>
<evidence type="ECO:0000256" key="3">
    <source>
        <dbReference type="ARBA" id="ARBA00048267"/>
    </source>
</evidence>
<dbReference type="PANTHER" id="PTHR42872:SF6">
    <property type="entry name" value="PROTEIN-GLUTAMATE METHYLESTERASE_PROTEIN-GLUTAMINE GLUTAMINASE"/>
    <property type="match status" value="1"/>
</dbReference>
<dbReference type="EC" id="3.1.1.61" evidence="2"/>
<evidence type="ECO:0000313" key="6">
    <source>
        <dbReference type="EMBL" id="GGJ02532.1"/>
    </source>
</evidence>
<keyword evidence="7" id="KW-1185">Reference proteome</keyword>
<evidence type="ECO:0000259" key="5">
    <source>
        <dbReference type="PROSITE" id="PS50122"/>
    </source>
</evidence>
<evidence type="ECO:0000313" key="7">
    <source>
        <dbReference type="Proteomes" id="UP000633263"/>
    </source>
</evidence>